<feature type="compositionally biased region" description="Low complexity" evidence="1">
    <location>
        <begin position="65"/>
        <end position="76"/>
    </location>
</feature>
<reference evidence="2" key="1">
    <citation type="submission" date="2019-08" db="EMBL/GenBank/DDBJ databases">
        <authorList>
            <person name="Kucharzyk K."/>
            <person name="Murdoch R.W."/>
            <person name="Higgins S."/>
            <person name="Loffler F."/>
        </authorList>
    </citation>
    <scope>NUCLEOTIDE SEQUENCE</scope>
</reference>
<accession>A0A645ADV3</accession>
<dbReference type="AlphaFoldDB" id="A0A645ADV3"/>
<name>A0A645ADV3_9ZZZZ</name>
<dbReference type="EMBL" id="VSSQ01011843">
    <property type="protein sequence ID" value="MPM47844.1"/>
    <property type="molecule type" value="Genomic_DNA"/>
</dbReference>
<organism evidence="2">
    <name type="scientific">bioreactor metagenome</name>
    <dbReference type="NCBI Taxonomy" id="1076179"/>
    <lineage>
        <taxon>unclassified sequences</taxon>
        <taxon>metagenomes</taxon>
        <taxon>ecological metagenomes</taxon>
    </lineage>
</organism>
<comment type="caution">
    <text evidence="2">The sequence shown here is derived from an EMBL/GenBank/DDBJ whole genome shotgun (WGS) entry which is preliminary data.</text>
</comment>
<protein>
    <submittedName>
        <fullName evidence="2">Uncharacterized protein</fullName>
    </submittedName>
</protein>
<feature type="region of interest" description="Disordered" evidence="1">
    <location>
        <begin position="27"/>
        <end position="76"/>
    </location>
</feature>
<evidence type="ECO:0000256" key="1">
    <source>
        <dbReference type="SAM" id="MobiDB-lite"/>
    </source>
</evidence>
<sequence>MKTEDIIPVVIVAVGLLVKFLSSRRHANEDAAPEAAPPVDGDPFEELRRRSRGRVIRRPDTEFNPAAGEPESGESAALAAANDAAILEEQRKLAALAAAAECRAAASRPASAAAPPENEIYAVPENSGGRHDWSQVLPDFLREEGQAAMAVAEILAPPVALRR</sequence>
<gene>
    <name evidence="2" type="ORF">SDC9_94565</name>
</gene>
<proteinExistence type="predicted"/>
<evidence type="ECO:0000313" key="2">
    <source>
        <dbReference type="EMBL" id="MPM47844.1"/>
    </source>
</evidence>